<proteinExistence type="predicted"/>
<dbReference type="RefSeq" id="WP_176610216.1">
    <property type="nucleotide sequence ID" value="NZ_CP056117.1"/>
</dbReference>
<organism evidence="1 2">
    <name type="scientific">Enterobacter cloacae</name>
    <dbReference type="NCBI Taxonomy" id="550"/>
    <lineage>
        <taxon>Bacteria</taxon>
        <taxon>Pseudomonadati</taxon>
        <taxon>Pseudomonadota</taxon>
        <taxon>Gammaproteobacteria</taxon>
        <taxon>Enterobacterales</taxon>
        <taxon>Enterobacteriaceae</taxon>
        <taxon>Enterobacter</taxon>
        <taxon>Enterobacter cloacae complex</taxon>
    </lineage>
</organism>
<gene>
    <name evidence="1" type="ORF">HWQ14_15605</name>
</gene>
<accession>A0A7H8UGR5</accession>
<protein>
    <recommendedName>
        <fullName evidence="3">Phage protein</fullName>
    </recommendedName>
</protein>
<reference evidence="1 2" key="1">
    <citation type="submission" date="2020-06" db="EMBL/GenBank/DDBJ databases">
        <title>Long-read sequencing of DSM26481-BlokeschLab.</title>
        <authorList>
            <person name="Blokesch M."/>
        </authorList>
    </citation>
    <scope>NUCLEOTIDE SEQUENCE [LARGE SCALE GENOMIC DNA]</scope>
    <source>
        <strain evidence="1 2">DSM 26481</strain>
    </source>
</reference>
<sequence>MAIDYQRMQARTTRMLRQNGVAYNVTRKGSVTVIGGVEHKTEAVRFTAVGVKTEYAAGEIDGTVIVNGDMQIVFTAEQEIKIGDVVDIDGTAYRVVKPNPAKPGVLVLCYKAQLRA</sequence>
<evidence type="ECO:0008006" key="3">
    <source>
        <dbReference type="Google" id="ProtNLM"/>
    </source>
</evidence>
<evidence type="ECO:0000313" key="2">
    <source>
        <dbReference type="Proteomes" id="UP000509421"/>
    </source>
</evidence>
<dbReference type="AlphaFoldDB" id="A0A7H8UGR5"/>
<dbReference type="Proteomes" id="UP000509421">
    <property type="component" value="Chromosome"/>
</dbReference>
<name>A0A7H8UGR5_ENTCL</name>
<evidence type="ECO:0000313" key="1">
    <source>
        <dbReference type="EMBL" id="QKZ98995.1"/>
    </source>
</evidence>
<dbReference type="EMBL" id="CP056117">
    <property type="protein sequence ID" value="QKZ98995.1"/>
    <property type="molecule type" value="Genomic_DNA"/>
</dbReference>